<gene>
    <name evidence="3" type="ORF">RS3R1_45930</name>
</gene>
<accession>A0ABQ5PPM9</accession>
<comment type="caution">
    <text evidence="3">The sequence shown here is derived from an EMBL/GenBank/DDBJ whole genome shotgun (WGS) entry which is preliminary data.</text>
</comment>
<evidence type="ECO:0000313" key="4">
    <source>
        <dbReference type="Proteomes" id="UP001145022"/>
    </source>
</evidence>
<dbReference type="Pfam" id="PF10593">
    <property type="entry name" value="Z1"/>
    <property type="match status" value="1"/>
</dbReference>
<dbReference type="RefSeq" id="WP_281895790.1">
    <property type="nucleotide sequence ID" value="NZ_BSCQ01000046.1"/>
</dbReference>
<organism evidence="3 4">
    <name type="scientific">Pseudomonas atacamensis</name>
    <dbReference type="NCBI Taxonomy" id="2565368"/>
    <lineage>
        <taxon>Bacteria</taxon>
        <taxon>Pseudomonadati</taxon>
        <taxon>Pseudomonadota</taxon>
        <taxon>Gammaproteobacteria</taxon>
        <taxon>Pseudomonadales</taxon>
        <taxon>Pseudomonadaceae</taxon>
        <taxon>Pseudomonas</taxon>
    </lineage>
</organism>
<feature type="region of interest" description="Disordered" evidence="1">
    <location>
        <begin position="216"/>
        <end position="235"/>
    </location>
</feature>
<reference evidence="3" key="2">
    <citation type="submission" date="2022-11" db="EMBL/GenBank/DDBJ databases">
        <title>Draft genome sequencing of Pseudomonas atacamensis RS3R1.</title>
        <authorList>
            <person name="Furuya T."/>
            <person name="Kaneko H."/>
        </authorList>
    </citation>
    <scope>NUCLEOTIDE SEQUENCE</scope>
    <source>
        <strain evidence="3">RS3R-1</strain>
    </source>
</reference>
<proteinExistence type="predicted"/>
<reference evidence="3" key="1">
    <citation type="journal article" date="2021" name="Sci. Rep.">
        <title>An efficient direct screening system for microorganisms that activate plant immune responses based on plant-microbe interactions using cultured plant cells.</title>
        <authorList>
            <person name="Kurokawa M."/>
            <person name="Nakano M."/>
            <person name="Kitahata N."/>
            <person name="Kuchitsu K."/>
            <person name="Furuya T."/>
        </authorList>
    </citation>
    <scope>NUCLEOTIDE SEQUENCE</scope>
    <source>
        <strain evidence="3">RS3R-1</strain>
    </source>
</reference>
<dbReference type="EMBL" id="BSCQ01000046">
    <property type="protein sequence ID" value="GLH45505.1"/>
    <property type="molecule type" value="Genomic_DNA"/>
</dbReference>
<evidence type="ECO:0000256" key="1">
    <source>
        <dbReference type="SAM" id="MobiDB-lite"/>
    </source>
</evidence>
<protein>
    <recommendedName>
        <fullName evidence="2">Putative endonuclease Z1 domain-containing protein</fullName>
    </recommendedName>
</protein>
<evidence type="ECO:0000313" key="3">
    <source>
        <dbReference type="EMBL" id="GLH45505.1"/>
    </source>
</evidence>
<sequence length="936" mass="104028">MKNFLIDPEFDPYRAHIEKQLREGKTWADLRAQVEQTFDALDSWFVSQQLFSSWPSLGSTPQERCDTWVALLDAKEDAETRMTFAKRPLVVVGREETEPGINVPEAEHSSWQLYRQHLLGQGWDGDAIAPIEESSLKILKRLKKKTAGIQAVRGMVVGHVQSGKTASIAGLSAMAADHGWNLVVVLSGTLENLRLQTLRRLVKDLNHSGNLHWEAINQPTGGSHHGQRSQDKHFRAGSTSRYLVVCLKNPTRLDNLLDWITKDKASLSQMRILIIDDEADQASINTAAGENVRTTINQAIIRLTQVDALAVNYVGYTATPAANFLNEGPGEGLYPQDFILSLQQSENHFGPPQIFGAPDRGIEPLGIVSPISPSDLSTIADLHDDPSAGIPGSLADALRWFVCSAAAFRVYGIAKPVSMLVHTSQRQQHHKNVAEGVTRLLRAACADQANFIAACRRTWDEVGVKLSRDDFLDRFPSYGWLDNLRDYPDFNAMIPHIEELLSEVSAIQLNEEGTMAYHRGIHLCIDNCANNGISDENEIRRLFYPDPDAKDYPQFSTAFIVVGGSTLARGLTIENLVSTYFLRASVLGDSLMQMGRWFGYRKGYELLPRIWMPQQTREKFEFLTMAEEDLRDDLKRFMDGGADPSEFGPRVRTHPRASWLRPTARNRMGHAEPAAYDFSGVNRQTTIFHAGDGSDVIHRRNRSAATFFLESLKNEPTSALQRSALVWRGVTFDAIASLLSQLKFHPNAQFFSEIAPFLEWYQQKAAAAGYIDWNVVAAGTASGMDRPWWINGKSVGLVTRSRLVEASSNDAVSIGVLRDPLDLLADVEKEYQVPKQPTNENISELRASAELSRTPQLLLYLIDKDSQPNEAQLRKPPTDRTRAPLDVAEDILGVSLFLPGAANVKGSYATHLTVRMPLALVNDDDDIPGTGIGGDN</sequence>
<keyword evidence="4" id="KW-1185">Reference proteome</keyword>
<evidence type="ECO:0000259" key="2">
    <source>
        <dbReference type="Pfam" id="PF10593"/>
    </source>
</evidence>
<feature type="domain" description="Putative endonuclease Z1" evidence="2">
    <location>
        <begin position="393"/>
        <end position="655"/>
    </location>
</feature>
<name>A0ABQ5PPM9_9PSED</name>
<reference evidence="3" key="3">
    <citation type="journal article" date="2023" name="J. Biotechnol.">
        <title>Draft Genome Sequences of Endophytic Pseudomonas Strains, Isolated from the Interior of Brassicaceae Plants.</title>
        <authorList>
            <person name="Kaneko H."/>
            <person name="Furuya T."/>
        </authorList>
    </citation>
    <scope>NUCLEOTIDE SEQUENCE</scope>
    <source>
        <strain evidence="3">RS3R-1</strain>
    </source>
</reference>
<dbReference type="InterPro" id="IPR018310">
    <property type="entry name" value="Put_endonuclease_Z1-dom"/>
</dbReference>
<dbReference type="Proteomes" id="UP001145022">
    <property type="component" value="Unassembled WGS sequence"/>
</dbReference>